<reference evidence="8 9" key="1">
    <citation type="submission" date="2019-08" db="EMBL/GenBank/DDBJ databases">
        <title>Calorimonas adulescens gen. nov., sp. nov., an anaerobic thermophilic bacterium from Sakhalin hot spring.</title>
        <authorList>
            <person name="Khomyakova M.A."/>
            <person name="Merkel A.Y."/>
            <person name="Novikov A."/>
            <person name="Bonch-Osmolovskaya E.A."/>
            <person name="Slobodkin A.I."/>
        </authorList>
    </citation>
    <scope>NUCLEOTIDE SEQUENCE [LARGE SCALE GENOMIC DNA]</scope>
    <source>
        <strain evidence="8 9">A05MB</strain>
    </source>
</reference>
<dbReference type="PIRSF" id="PIRSF004486">
    <property type="entry name" value="MraW"/>
    <property type="match status" value="1"/>
</dbReference>
<comment type="catalytic activity">
    <reaction evidence="7">
        <text>cytidine(1402) in 16S rRNA + S-adenosyl-L-methionine = N(4)-methylcytidine(1402) in 16S rRNA + S-adenosyl-L-homocysteine + H(+)</text>
        <dbReference type="Rhea" id="RHEA:42928"/>
        <dbReference type="Rhea" id="RHEA-COMP:10286"/>
        <dbReference type="Rhea" id="RHEA-COMP:10287"/>
        <dbReference type="ChEBI" id="CHEBI:15378"/>
        <dbReference type="ChEBI" id="CHEBI:57856"/>
        <dbReference type="ChEBI" id="CHEBI:59789"/>
        <dbReference type="ChEBI" id="CHEBI:74506"/>
        <dbReference type="ChEBI" id="CHEBI:82748"/>
        <dbReference type="EC" id="2.1.1.199"/>
    </reaction>
</comment>
<proteinExistence type="inferred from homology"/>
<dbReference type="Pfam" id="PF01795">
    <property type="entry name" value="Methyltransf_5"/>
    <property type="match status" value="1"/>
</dbReference>
<evidence type="ECO:0000256" key="1">
    <source>
        <dbReference type="ARBA" id="ARBA00010396"/>
    </source>
</evidence>
<dbReference type="SUPFAM" id="SSF81799">
    <property type="entry name" value="Putative methyltransferase TM0872, insert domain"/>
    <property type="match status" value="1"/>
</dbReference>
<evidence type="ECO:0000313" key="9">
    <source>
        <dbReference type="Proteomes" id="UP000322976"/>
    </source>
</evidence>
<feature type="binding site" evidence="7">
    <location>
        <position position="99"/>
    </location>
    <ligand>
        <name>S-adenosyl-L-methionine</name>
        <dbReference type="ChEBI" id="CHEBI:59789"/>
    </ligand>
</feature>
<comment type="similarity">
    <text evidence="1 7">Belongs to the methyltransferase superfamily. RsmH family.</text>
</comment>
<name>A0A5D8QCW0_9THEO</name>
<evidence type="ECO:0000256" key="6">
    <source>
        <dbReference type="ARBA" id="ARBA00022691"/>
    </source>
</evidence>
<comment type="subcellular location">
    <subcellularLocation>
        <location evidence="7">Cytoplasm</location>
    </subcellularLocation>
</comment>
<evidence type="ECO:0000256" key="7">
    <source>
        <dbReference type="HAMAP-Rule" id="MF_01007"/>
    </source>
</evidence>
<dbReference type="GO" id="GO:0071424">
    <property type="term" value="F:rRNA (cytosine-N4-)-methyltransferase activity"/>
    <property type="evidence" value="ECO:0007669"/>
    <property type="project" value="UniProtKB-UniRule"/>
</dbReference>
<dbReference type="Gene3D" id="1.10.150.170">
    <property type="entry name" value="Putative methyltransferase TM0872, insert domain"/>
    <property type="match status" value="1"/>
</dbReference>
<feature type="binding site" evidence="7">
    <location>
        <position position="51"/>
    </location>
    <ligand>
        <name>S-adenosyl-L-methionine</name>
        <dbReference type="ChEBI" id="CHEBI:59789"/>
    </ligand>
</feature>
<evidence type="ECO:0000256" key="5">
    <source>
        <dbReference type="ARBA" id="ARBA00022679"/>
    </source>
</evidence>
<dbReference type="InterPro" id="IPR002903">
    <property type="entry name" value="RsmH"/>
</dbReference>
<organism evidence="8 9">
    <name type="scientific">Calorimonas adulescens</name>
    <dbReference type="NCBI Taxonomy" id="2606906"/>
    <lineage>
        <taxon>Bacteria</taxon>
        <taxon>Bacillati</taxon>
        <taxon>Bacillota</taxon>
        <taxon>Clostridia</taxon>
        <taxon>Thermoanaerobacterales</taxon>
        <taxon>Thermoanaerobacteraceae</taxon>
        <taxon>Calorimonas</taxon>
    </lineage>
</organism>
<dbReference type="EMBL" id="VTPS01000009">
    <property type="protein sequence ID" value="TZE81944.1"/>
    <property type="molecule type" value="Genomic_DNA"/>
</dbReference>
<dbReference type="AlphaFoldDB" id="A0A5D8QCW0"/>
<feature type="binding site" evidence="7">
    <location>
        <position position="78"/>
    </location>
    <ligand>
        <name>S-adenosyl-L-methionine</name>
        <dbReference type="ChEBI" id="CHEBI:59789"/>
    </ligand>
</feature>
<sequence>MKEHKPVLLIETVELLKVKENGVYVDGTLGAGGHSMEILKRLNGGKLIGIDRDMNAIEIARKNLRDFSNMVTLIKGNFKDIKNILSEVGVDMIDGAVLDLGFSSIQVDDPERGFSYQNDGPLDMRMDKDDDLTAEEIVNTWGEKELAEIISTYGEEKWSSRIAHFIVEARGKRKINTTGQLAEIIKSAIPARARRTGPHPAKRTFQALRIAVNSEIDILSDALKNFVDVLKPGGRICVISFHSLEDRIVKQTFKELENPCVCPPDLPACVCGKEQKLKIITKKPVLPDLMEIENNPRARSARLRVAERT</sequence>
<dbReference type="FunFam" id="1.10.150.170:FF:000001">
    <property type="entry name" value="Ribosomal RNA small subunit methyltransferase H"/>
    <property type="match status" value="1"/>
</dbReference>
<dbReference type="InterPro" id="IPR023397">
    <property type="entry name" value="SAM-dep_MeTrfase_MraW_recog"/>
</dbReference>
<evidence type="ECO:0000256" key="3">
    <source>
        <dbReference type="ARBA" id="ARBA00022552"/>
    </source>
</evidence>
<dbReference type="HAMAP" id="MF_01007">
    <property type="entry name" value="16SrRNA_methyltr_H"/>
    <property type="match status" value="1"/>
</dbReference>
<dbReference type="GO" id="GO:0070475">
    <property type="term" value="P:rRNA base methylation"/>
    <property type="evidence" value="ECO:0007669"/>
    <property type="project" value="UniProtKB-UniRule"/>
</dbReference>
<keyword evidence="5 7" id="KW-0808">Transferase</keyword>
<protein>
    <recommendedName>
        <fullName evidence="7">Ribosomal RNA small subunit methyltransferase H</fullName>
        <ecNumber evidence="7">2.1.1.199</ecNumber>
    </recommendedName>
    <alternativeName>
        <fullName evidence="7">16S rRNA m(4)C1402 methyltransferase</fullName>
    </alternativeName>
    <alternativeName>
        <fullName evidence="7">rRNA (cytosine-N(4)-)-methyltransferase RsmH</fullName>
    </alternativeName>
</protein>
<dbReference type="EC" id="2.1.1.199" evidence="7"/>
<keyword evidence="4 7" id="KW-0489">Methyltransferase</keyword>
<evidence type="ECO:0000256" key="4">
    <source>
        <dbReference type="ARBA" id="ARBA00022603"/>
    </source>
</evidence>
<dbReference type="GO" id="GO:0005737">
    <property type="term" value="C:cytoplasm"/>
    <property type="evidence" value="ECO:0007669"/>
    <property type="project" value="UniProtKB-SubCell"/>
</dbReference>
<keyword evidence="9" id="KW-1185">Reference proteome</keyword>
<gene>
    <name evidence="7 8" type="primary">rsmH</name>
    <name evidence="8" type="ORF">FWJ32_06825</name>
</gene>
<feature type="binding site" evidence="7">
    <location>
        <begin position="32"/>
        <end position="34"/>
    </location>
    <ligand>
        <name>S-adenosyl-L-methionine</name>
        <dbReference type="ChEBI" id="CHEBI:59789"/>
    </ligand>
</feature>
<keyword evidence="6 7" id="KW-0949">S-adenosyl-L-methionine</keyword>
<evidence type="ECO:0000313" key="8">
    <source>
        <dbReference type="EMBL" id="TZE81944.1"/>
    </source>
</evidence>
<evidence type="ECO:0000256" key="2">
    <source>
        <dbReference type="ARBA" id="ARBA00022490"/>
    </source>
</evidence>
<keyword evidence="2 7" id="KW-0963">Cytoplasm</keyword>
<dbReference type="SUPFAM" id="SSF53335">
    <property type="entry name" value="S-adenosyl-L-methionine-dependent methyltransferases"/>
    <property type="match status" value="1"/>
</dbReference>
<dbReference type="RefSeq" id="WP_149545218.1">
    <property type="nucleotide sequence ID" value="NZ_VTPS01000009.1"/>
</dbReference>
<dbReference type="Proteomes" id="UP000322976">
    <property type="component" value="Unassembled WGS sequence"/>
</dbReference>
<keyword evidence="3 7" id="KW-0698">rRNA processing</keyword>
<dbReference type="InterPro" id="IPR029063">
    <property type="entry name" value="SAM-dependent_MTases_sf"/>
</dbReference>
<dbReference type="Gene3D" id="3.40.50.150">
    <property type="entry name" value="Vaccinia Virus protein VP39"/>
    <property type="match status" value="1"/>
</dbReference>
<feature type="binding site" evidence="7">
    <location>
        <position position="106"/>
    </location>
    <ligand>
        <name>S-adenosyl-L-methionine</name>
        <dbReference type="ChEBI" id="CHEBI:59789"/>
    </ligand>
</feature>
<comment type="caution">
    <text evidence="8">The sequence shown here is derived from an EMBL/GenBank/DDBJ whole genome shotgun (WGS) entry which is preliminary data.</text>
</comment>
<dbReference type="PANTHER" id="PTHR11265:SF0">
    <property type="entry name" value="12S RRNA N4-METHYLCYTIDINE METHYLTRANSFERASE"/>
    <property type="match status" value="1"/>
</dbReference>
<comment type="function">
    <text evidence="7">Specifically methylates the N4 position of cytidine in position 1402 (C1402) of 16S rRNA.</text>
</comment>
<dbReference type="PANTHER" id="PTHR11265">
    <property type="entry name" value="S-ADENOSYL-METHYLTRANSFERASE MRAW"/>
    <property type="match status" value="1"/>
</dbReference>
<accession>A0A5D8QCW0</accession>
<dbReference type="NCBIfam" id="TIGR00006">
    <property type="entry name" value="16S rRNA (cytosine(1402)-N(4))-methyltransferase RsmH"/>
    <property type="match status" value="1"/>
</dbReference>